<keyword evidence="4" id="KW-0805">Transcription regulation</keyword>
<dbReference type="SUPFAM" id="SSF55874">
    <property type="entry name" value="ATPase domain of HSP90 chaperone/DNA topoisomerase II/histidine kinase"/>
    <property type="match status" value="1"/>
</dbReference>
<protein>
    <recommendedName>
        <fullName evidence="2">histidine kinase</fullName>
        <ecNumber evidence="2">2.7.13.3</ecNumber>
    </recommendedName>
</protein>
<dbReference type="EC" id="2.7.13.3" evidence="2"/>
<dbReference type="SMART" id="SM00342">
    <property type="entry name" value="HTH_ARAC"/>
    <property type="match status" value="1"/>
</dbReference>
<dbReference type="Pfam" id="PF00072">
    <property type="entry name" value="Response_reg"/>
    <property type="match status" value="1"/>
</dbReference>
<dbReference type="PROSITE" id="PS00041">
    <property type="entry name" value="HTH_ARAC_FAMILY_1"/>
    <property type="match status" value="1"/>
</dbReference>
<feature type="domain" description="Response regulatory" evidence="10">
    <location>
        <begin position="1096"/>
        <end position="1211"/>
    </location>
</feature>
<dbReference type="Gene3D" id="3.40.50.2300">
    <property type="match status" value="1"/>
</dbReference>
<proteinExistence type="predicted"/>
<dbReference type="InterPro" id="IPR018062">
    <property type="entry name" value="HTH_AraC-typ_CS"/>
</dbReference>
<name>A0ABW7NDN0_9BACT</name>
<dbReference type="SUPFAM" id="SSF50969">
    <property type="entry name" value="YVTN repeat-like/Quinoprotein amine dehydrogenase"/>
    <property type="match status" value="1"/>
</dbReference>
<feature type="domain" description="Histidine kinase" evidence="9">
    <location>
        <begin position="845"/>
        <end position="1067"/>
    </location>
</feature>
<dbReference type="CDD" id="cd16922">
    <property type="entry name" value="HATPase_EvgS-ArcB-TorS-like"/>
    <property type="match status" value="1"/>
</dbReference>
<organism evidence="11 12">
    <name type="scientific">Marinoscillum luteum</name>
    <dbReference type="NCBI Taxonomy" id="861051"/>
    <lineage>
        <taxon>Bacteria</taxon>
        <taxon>Pseudomonadati</taxon>
        <taxon>Bacteroidota</taxon>
        <taxon>Cytophagia</taxon>
        <taxon>Cytophagales</taxon>
        <taxon>Reichenbachiellaceae</taxon>
        <taxon>Marinoscillum</taxon>
    </lineage>
</organism>
<dbReference type="PANTHER" id="PTHR43547">
    <property type="entry name" value="TWO-COMPONENT HISTIDINE KINASE"/>
    <property type="match status" value="1"/>
</dbReference>
<comment type="catalytic activity">
    <reaction evidence="1">
        <text>ATP + protein L-histidine = ADP + protein N-phospho-L-histidine.</text>
        <dbReference type="EC" id="2.7.13.3"/>
    </reaction>
</comment>
<dbReference type="InterPro" id="IPR011006">
    <property type="entry name" value="CheY-like_superfamily"/>
</dbReference>
<feature type="modified residue" description="4-aspartylphosphate" evidence="7">
    <location>
        <position position="1144"/>
    </location>
</feature>
<dbReference type="InterPro" id="IPR011123">
    <property type="entry name" value="Y_Y_Y"/>
</dbReference>
<evidence type="ECO:0000256" key="7">
    <source>
        <dbReference type="PROSITE-ProRule" id="PRU00169"/>
    </source>
</evidence>
<sequence length="1349" mass="154642">MRNIKLLLVLFWLVFTQVSFGQFSQIRFEKLDTRDGLSHNRVTSIYKDQLGFMWFGTRSGLNRYDGNSIKVIEHEDDNSFSLSDQNIVWIKEGPEGYLWIKSDYGVFAYDIYKESYVDIRPLLAELDINHYNLSVMVKDGLGNFWFVIDNIGVKKYLSDTKEIYHYGGAYRDVSSVQPDNKGNMALVHLDGEIELADVSDLRNSSFMRYPEHIANIQGLTVFIDKDGDYWFYSSAYSFGVCYYRPSVGTCIHLDNKDLGSNLVTGIIQDESERIIIGADHGGLTMISKADWKLQSFSNNPSDPRSLSHNSIIALYQDRTGLVWIGTNKGGVNYFSPKSVSFNFYKQTDNQTPNANDIWPLVEDDEGNLWIGTDGGGLVHFDLRKGEFTNYRHKENDPKSISSDIVVSMAPGANGGLWLGTYFGGLNYFDGKKFKAYYHNPEDSNSISDNSIWNLLLDSRGLIWVGTLKGGVDVYDADFNKIHHFGLDNQGIHSNYVTSLCEDKDGNIWIGTGYGIEAYNYTDGTMTHLLKEEGNDRSLVNNSILDIYCDHENSIWVGTMYGLSRFNRATNDFDSFVKEDGLPENIVTSVMEDLDGNIWLGTYTGLSKLHFENEAPIFENFDISDGLQGDMFNERSALRLKNGHLAFGGKNGLNVFDPEAIKVTNEENKLVFLDFYLSNRLIKPGDEYNGRKWFERGINNVEKLVLEPSENSFTLEFTSLNFYQQENTVYKYRLVGFDQDWIQRANVHRANYTNLDPGNYRFEVMASDRTHQWSDEPIAIDIVILTPFWKTPLANLIYVLFVLLVLFLTRRAIIQKERFRAKVTQDQMEATRLHELDMMKIKFFTNISHEFRTPLTLILTPIERMLKKSTDPQDQKHFQLIFRNAKRLLTLVNQLLDFRKMEANQHRISLATGDVIDFTNSIVESFSDLSADRRVRLDFESNLPEFLTLFDRDKMEKIMFNLLSNAFKFTHTGGRVVVKVSDIAYREDIHTIRFSVTDDGIGIPKERQGDIFNRFFQVDNKHTANLNHGSGIGLSITKEFVEMHGGNIWVESEMEKGSSFIFELPMKKLSGDYKVQDVVDDFMEESVPLPHEASKATILLADDNDDFRFYLKDNLERLYNIYEAPNGKAAWKKILNFQPDLVVSDIMMPEINGIELCKKIKGDPRTGHIPVILLTAHYSDDQKLEGFEAGAIEYITKPFNFEILVQSIRSAVQLQKLIFASEHRIEAKPREIEITSLDEQFIMKAMELVEVNISNSDFSVQELSRELAVSRGQLYKKTLELTGKTPIEFIRSIRIKRAAALLERSQLNVAEVAYKVGFNNPKYFTKYFKMEYKMLPSKYAAQATAQKGEK</sequence>
<gene>
    <name evidence="11" type="ORF">ACHKAR_19780</name>
</gene>
<dbReference type="InterPro" id="IPR005467">
    <property type="entry name" value="His_kinase_dom"/>
</dbReference>
<dbReference type="Pfam" id="PF07495">
    <property type="entry name" value="Y_Y_Y"/>
    <property type="match status" value="1"/>
</dbReference>
<dbReference type="PRINTS" id="PR00344">
    <property type="entry name" value="BCTRLSENSOR"/>
</dbReference>
<comment type="caution">
    <text evidence="11">The sequence shown here is derived from an EMBL/GenBank/DDBJ whole genome shotgun (WGS) entry which is preliminary data.</text>
</comment>
<dbReference type="Gene3D" id="2.60.40.10">
    <property type="entry name" value="Immunoglobulins"/>
    <property type="match status" value="1"/>
</dbReference>
<dbReference type="PANTHER" id="PTHR43547:SF2">
    <property type="entry name" value="HYBRID SIGNAL TRANSDUCTION HISTIDINE KINASE C"/>
    <property type="match status" value="1"/>
</dbReference>
<dbReference type="InterPro" id="IPR009057">
    <property type="entry name" value="Homeodomain-like_sf"/>
</dbReference>
<dbReference type="SUPFAM" id="SSF52172">
    <property type="entry name" value="CheY-like"/>
    <property type="match status" value="1"/>
</dbReference>
<dbReference type="SUPFAM" id="SSF47384">
    <property type="entry name" value="Homodimeric domain of signal transducing histidine kinase"/>
    <property type="match status" value="1"/>
</dbReference>
<dbReference type="Pfam" id="PF02518">
    <property type="entry name" value="HATPase_c"/>
    <property type="match status" value="1"/>
</dbReference>
<dbReference type="SUPFAM" id="SSF63829">
    <property type="entry name" value="Calcium-dependent phosphotriesterase"/>
    <property type="match status" value="1"/>
</dbReference>
<keyword evidence="12" id="KW-1185">Reference proteome</keyword>
<dbReference type="Pfam" id="PF00512">
    <property type="entry name" value="HisKA"/>
    <property type="match status" value="1"/>
</dbReference>
<dbReference type="RefSeq" id="WP_395419106.1">
    <property type="nucleotide sequence ID" value="NZ_JBIPKE010000020.1"/>
</dbReference>
<evidence type="ECO:0000259" key="9">
    <source>
        <dbReference type="PROSITE" id="PS50109"/>
    </source>
</evidence>
<evidence type="ECO:0000313" key="12">
    <source>
        <dbReference type="Proteomes" id="UP001610063"/>
    </source>
</evidence>
<dbReference type="InterPro" id="IPR003594">
    <property type="entry name" value="HATPase_dom"/>
</dbReference>
<dbReference type="InterPro" id="IPR003661">
    <property type="entry name" value="HisK_dim/P_dom"/>
</dbReference>
<dbReference type="EMBL" id="JBIPKE010000020">
    <property type="protein sequence ID" value="MFH6985703.1"/>
    <property type="molecule type" value="Genomic_DNA"/>
</dbReference>
<evidence type="ECO:0000259" key="10">
    <source>
        <dbReference type="PROSITE" id="PS50110"/>
    </source>
</evidence>
<dbReference type="Gene3D" id="3.30.565.10">
    <property type="entry name" value="Histidine kinase-like ATPase, C-terminal domain"/>
    <property type="match status" value="1"/>
</dbReference>
<dbReference type="CDD" id="cd00082">
    <property type="entry name" value="HisKA"/>
    <property type="match status" value="1"/>
</dbReference>
<dbReference type="InterPro" id="IPR001789">
    <property type="entry name" value="Sig_transdc_resp-reg_receiver"/>
</dbReference>
<accession>A0ABW7NDN0</accession>
<dbReference type="SMART" id="SM00448">
    <property type="entry name" value="REC"/>
    <property type="match status" value="1"/>
</dbReference>
<dbReference type="SUPFAM" id="SSF46689">
    <property type="entry name" value="Homeodomain-like"/>
    <property type="match status" value="1"/>
</dbReference>
<dbReference type="Pfam" id="PF07494">
    <property type="entry name" value="Reg_prop"/>
    <property type="match status" value="7"/>
</dbReference>
<dbReference type="PROSITE" id="PS50110">
    <property type="entry name" value="RESPONSE_REGULATORY"/>
    <property type="match status" value="1"/>
</dbReference>
<evidence type="ECO:0000256" key="4">
    <source>
        <dbReference type="ARBA" id="ARBA00023015"/>
    </source>
</evidence>
<dbReference type="InterPro" id="IPR013783">
    <property type="entry name" value="Ig-like_fold"/>
</dbReference>
<dbReference type="Gene3D" id="2.130.10.10">
    <property type="entry name" value="YVTN repeat-like/Quinoprotein amine dehydrogenase"/>
    <property type="match status" value="2"/>
</dbReference>
<evidence type="ECO:0000256" key="3">
    <source>
        <dbReference type="ARBA" id="ARBA00022553"/>
    </source>
</evidence>
<evidence type="ECO:0000313" key="11">
    <source>
        <dbReference type="EMBL" id="MFH6985703.1"/>
    </source>
</evidence>
<dbReference type="InterPro" id="IPR015943">
    <property type="entry name" value="WD40/YVTN_repeat-like_dom_sf"/>
</dbReference>
<keyword evidence="6" id="KW-0804">Transcription</keyword>
<dbReference type="Proteomes" id="UP001610063">
    <property type="component" value="Unassembled WGS sequence"/>
</dbReference>
<keyword evidence="3 7" id="KW-0597">Phosphoprotein</keyword>
<dbReference type="PROSITE" id="PS01124">
    <property type="entry name" value="HTH_ARAC_FAMILY_2"/>
    <property type="match status" value="1"/>
</dbReference>
<evidence type="ECO:0000256" key="5">
    <source>
        <dbReference type="ARBA" id="ARBA00023125"/>
    </source>
</evidence>
<reference evidence="11 12" key="1">
    <citation type="journal article" date="2013" name="Int. J. Syst. Evol. Microbiol.">
        <title>Marinoscillum luteum sp. nov., isolated from marine sediment.</title>
        <authorList>
            <person name="Cha I.T."/>
            <person name="Park S.J."/>
            <person name="Kim S.J."/>
            <person name="Kim J.G."/>
            <person name="Jung M.Y."/>
            <person name="Shin K.S."/>
            <person name="Kwon K.K."/>
            <person name="Yang S.H."/>
            <person name="Seo Y.S."/>
            <person name="Rhee S.K."/>
        </authorList>
    </citation>
    <scope>NUCLEOTIDE SEQUENCE [LARGE SCALE GENOMIC DNA]</scope>
    <source>
        <strain evidence="11 12">KCTC 23939</strain>
    </source>
</reference>
<dbReference type="InterPro" id="IPR018060">
    <property type="entry name" value="HTH_AraC"/>
</dbReference>
<feature type="domain" description="HTH araC/xylS-type" evidence="8">
    <location>
        <begin position="1242"/>
        <end position="1341"/>
    </location>
</feature>
<dbReference type="SMART" id="SM00387">
    <property type="entry name" value="HATPase_c"/>
    <property type="match status" value="1"/>
</dbReference>
<dbReference type="InterPro" id="IPR036097">
    <property type="entry name" value="HisK_dim/P_sf"/>
</dbReference>
<dbReference type="Pfam" id="PF12833">
    <property type="entry name" value="HTH_18"/>
    <property type="match status" value="1"/>
</dbReference>
<keyword evidence="5" id="KW-0238">DNA-binding</keyword>
<evidence type="ECO:0000256" key="2">
    <source>
        <dbReference type="ARBA" id="ARBA00012438"/>
    </source>
</evidence>
<dbReference type="InterPro" id="IPR036890">
    <property type="entry name" value="HATPase_C_sf"/>
</dbReference>
<dbReference type="Gene3D" id="1.10.287.130">
    <property type="match status" value="1"/>
</dbReference>
<dbReference type="SMART" id="SM00388">
    <property type="entry name" value="HisKA"/>
    <property type="match status" value="1"/>
</dbReference>
<dbReference type="PROSITE" id="PS50109">
    <property type="entry name" value="HIS_KIN"/>
    <property type="match status" value="1"/>
</dbReference>
<dbReference type="Gene3D" id="1.10.10.60">
    <property type="entry name" value="Homeodomain-like"/>
    <property type="match status" value="1"/>
</dbReference>
<evidence type="ECO:0000256" key="1">
    <source>
        <dbReference type="ARBA" id="ARBA00000085"/>
    </source>
</evidence>
<dbReference type="InterPro" id="IPR011044">
    <property type="entry name" value="Quino_amine_DH_bsu"/>
</dbReference>
<evidence type="ECO:0000256" key="6">
    <source>
        <dbReference type="ARBA" id="ARBA00023163"/>
    </source>
</evidence>
<evidence type="ECO:0000259" key="8">
    <source>
        <dbReference type="PROSITE" id="PS01124"/>
    </source>
</evidence>
<dbReference type="InterPro" id="IPR004358">
    <property type="entry name" value="Sig_transdc_His_kin-like_C"/>
</dbReference>
<dbReference type="InterPro" id="IPR011110">
    <property type="entry name" value="Reg_prop"/>
</dbReference>